<keyword evidence="4 5" id="KW-0472">Membrane</keyword>
<evidence type="ECO:0000313" key="8">
    <source>
        <dbReference type="Proteomes" id="UP000427842"/>
    </source>
</evidence>
<evidence type="ECO:0000313" key="7">
    <source>
        <dbReference type="EMBL" id="KAB8124163.1"/>
    </source>
</evidence>
<dbReference type="InterPro" id="IPR007829">
    <property type="entry name" value="TM2"/>
</dbReference>
<evidence type="ECO:0000259" key="6">
    <source>
        <dbReference type="Pfam" id="PF05154"/>
    </source>
</evidence>
<name>A0ABQ6W0C0_9PROT</name>
<evidence type="ECO:0000256" key="4">
    <source>
        <dbReference type="ARBA" id="ARBA00023136"/>
    </source>
</evidence>
<accession>A0ABQ6W0C0</accession>
<feature type="transmembrane region" description="Helical" evidence="5">
    <location>
        <begin position="83"/>
        <end position="102"/>
    </location>
</feature>
<keyword evidence="8" id="KW-1185">Reference proteome</keyword>
<comment type="caution">
    <text evidence="7">The sequence shown here is derived from an EMBL/GenBank/DDBJ whole genome shotgun (WGS) entry which is preliminary data.</text>
</comment>
<proteinExistence type="predicted"/>
<dbReference type="Proteomes" id="UP000427842">
    <property type="component" value="Unassembled WGS sequence"/>
</dbReference>
<feature type="transmembrane region" description="Helical" evidence="5">
    <location>
        <begin position="108"/>
        <end position="141"/>
    </location>
</feature>
<comment type="subcellular location">
    <subcellularLocation>
        <location evidence="1">Membrane</location>
        <topology evidence="1">Multi-pass membrane protein</topology>
    </subcellularLocation>
</comment>
<keyword evidence="3 5" id="KW-1133">Transmembrane helix</keyword>
<evidence type="ECO:0000256" key="3">
    <source>
        <dbReference type="ARBA" id="ARBA00022989"/>
    </source>
</evidence>
<sequence>MKGSVLNYDPQSGSGLISGNDDRRYTFSGMDVQSDFNALSVGAIVDFTPEDNIAKSIFIIEPPRSASLNINLGDGVRGGKSRIVAALLALFLGSLGIHKFYLGYNRAGVIMLVISLGGWLMFGIPTMIIGFIAFIECIIYLMKSDDEFYNTYVAHKKEWF</sequence>
<evidence type="ECO:0000256" key="1">
    <source>
        <dbReference type="ARBA" id="ARBA00004141"/>
    </source>
</evidence>
<protein>
    <submittedName>
        <fullName evidence="7">TM2 domain-containing protein</fullName>
    </submittedName>
</protein>
<gene>
    <name evidence="7" type="ORF">D3W54_08050</name>
</gene>
<keyword evidence="2 5" id="KW-0812">Transmembrane</keyword>
<feature type="domain" description="TM2" evidence="6">
    <location>
        <begin position="79"/>
        <end position="123"/>
    </location>
</feature>
<dbReference type="Pfam" id="PF05154">
    <property type="entry name" value="TM2"/>
    <property type="match status" value="1"/>
</dbReference>
<dbReference type="RefSeq" id="WP_153469842.1">
    <property type="nucleotide sequence ID" value="NZ_QYAZ01000001.1"/>
</dbReference>
<reference evidence="7 8" key="1">
    <citation type="submission" date="2018-09" db="EMBL/GenBank/DDBJ databases">
        <title>Genome sequence and characterization of the bcs clusters for the production of nanocellulose from the low pH resistant strain Komagataeibacter medellinensis ID13488.</title>
        <authorList>
            <person name="Hernandez-Arriaga A.M."/>
            <person name="Del Cerro C."/>
            <person name="Urbina L."/>
            <person name="Eceiza A."/>
            <person name="Retegi A."/>
            <person name="Prieto M.A."/>
        </authorList>
    </citation>
    <scope>NUCLEOTIDE SEQUENCE [LARGE SCALE GENOMIC DNA]</scope>
    <source>
        <strain evidence="7 8">ID13488</strain>
    </source>
</reference>
<evidence type="ECO:0000256" key="5">
    <source>
        <dbReference type="SAM" id="Phobius"/>
    </source>
</evidence>
<organism evidence="7 8">
    <name type="scientific">Komagataeibacter medellinensis</name>
    <dbReference type="NCBI Taxonomy" id="1177712"/>
    <lineage>
        <taxon>Bacteria</taxon>
        <taxon>Pseudomonadati</taxon>
        <taxon>Pseudomonadota</taxon>
        <taxon>Alphaproteobacteria</taxon>
        <taxon>Acetobacterales</taxon>
        <taxon>Acetobacteraceae</taxon>
        <taxon>Komagataeibacter</taxon>
    </lineage>
</organism>
<evidence type="ECO:0000256" key="2">
    <source>
        <dbReference type="ARBA" id="ARBA00022692"/>
    </source>
</evidence>
<dbReference type="EMBL" id="QYAZ01000001">
    <property type="protein sequence ID" value="KAB8124163.1"/>
    <property type="molecule type" value="Genomic_DNA"/>
</dbReference>